<dbReference type="RefSeq" id="WP_220616778.1">
    <property type="nucleotide sequence ID" value="NZ_RKLR01000001.1"/>
</dbReference>
<organism evidence="2 3">
    <name type="scientific">Haloarcula rubra</name>
    <dbReference type="NCBI Taxonomy" id="2487747"/>
    <lineage>
        <taxon>Archaea</taxon>
        <taxon>Methanobacteriati</taxon>
        <taxon>Methanobacteriota</taxon>
        <taxon>Stenosarchaea group</taxon>
        <taxon>Halobacteria</taxon>
        <taxon>Halobacteriales</taxon>
        <taxon>Haloarculaceae</taxon>
        <taxon>Haloarcula</taxon>
    </lineage>
</organism>
<proteinExistence type="predicted"/>
<dbReference type="Proteomes" id="UP001430377">
    <property type="component" value="Unassembled WGS sequence"/>
</dbReference>
<feature type="domain" description="Halobacterial output" evidence="1">
    <location>
        <begin position="4"/>
        <end position="71"/>
    </location>
</feature>
<evidence type="ECO:0000313" key="2">
    <source>
        <dbReference type="EMBL" id="MBX0321776.1"/>
    </source>
</evidence>
<dbReference type="EMBL" id="RKLR01000001">
    <property type="protein sequence ID" value="MBX0321776.1"/>
    <property type="molecule type" value="Genomic_DNA"/>
</dbReference>
<keyword evidence="3" id="KW-1185">Reference proteome</keyword>
<dbReference type="InterPro" id="IPR040624">
    <property type="entry name" value="HalOD1"/>
</dbReference>
<dbReference type="AlphaFoldDB" id="A0AAW4PKY6"/>
<evidence type="ECO:0000259" key="1">
    <source>
        <dbReference type="Pfam" id="PF18545"/>
    </source>
</evidence>
<accession>A0AAW4PKY6</accession>
<protein>
    <recommendedName>
        <fullName evidence="1">Halobacterial output domain-containing protein</fullName>
    </recommendedName>
</protein>
<reference evidence="2 3" key="1">
    <citation type="submission" date="2021-06" db="EMBL/GenBank/DDBJ databases">
        <title>Halomicroarcula sp. a new haloarchaeum isolated from saline soil.</title>
        <authorList>
            <person name="Duran-Viseras A."/>
            <person name="Sanchez-Porro C."/>
            <person name="Ventosa A."/>
        </authorList>
    </citation>
    <scope>NUCLEOTIDE SEQUENCE [LARGE SCALE GENOMIC DNA]</scope>
    <source>
        <strain evidence="2 3">F13</strain>
    </source>
</reference>
<name>A0AAW4PKY6_9EURY</name>
<sequence length="75" mass="7914">MGSDDQLSNRVVMAVAEAEGVEPTELPETLYPTIDGDALDALFCEAPGSVTFEYSGYEVTADSDGDVSVVPLERA</sequence>
<evidence type="ECO:0000313" key="3">
    <source>
        <dbReference type="Proteomes" id="UP001430377"/>
    </source>
</evidence>
<gene>
    <name evidence="2" type="ORF">EGH21_01900</name>
</gene>
<dbReference type="Pfam" id="PF18545">
    <property type="entry name" value="HalOD1"/>
    <property type="match status" value="1"/>
</dbReference>
<comment type="caution">
    <text evidence="2">The sequence shown here is derived from an EMBL/GenBank/DDBJ whole genome shotgun (WGS) entry which is preliminary data.</text>
</comment>